<reference evidence="2 3" key="1">
    <citation type="journal article" date="2016" name="Sci. Rep.">
        <title>The Dendrobium catenatum Lindl. genome sequence provides insights into polysaccharide synthase, floral development and adaptive evolution.</title>
        <authorList>
            <person name="Zhang G.Q."/>
            <person name="Xu Q."/>
            <person name="Bian C."/>
            <person name="Tsai W.C."/>
            <person name="Yeh C.M."/>
            <person name="Liu K.W."/>
            <person name="Yoshida K."/>
            <person name="Zhang L.S."/>
            <person name="Chang S.B."/>
            <person name="Chen F."/>
            <person name="Shi Y."/>
            <person name="Su Y.Y."/>
            <person name="Zhang Y.Q."/>
            <person name="Chen L.J."/>
            <person name="Yin Y."/>
            <person name="Lin M."/>
            <person name="Huang H."/>
            <person name="Deng H."/>
            <person name="Wang Z.W."/>
            <person name="Zhu S.L."/>
            <person name="Zhao X."/>
            <person name="Deng C."/>
            <person name="Niu S.C."/>
            <person name="Huang J."/>
            <person name="Wang M."/>
            <person name="Liu G.H."/>
            <person name="Yang H.J."/>
            <person name="Xiao X.J."/>
            <person name="Hsiao Y.Y."/>
            <person name="Wu W.L."/>
            <person name="Chen Y.Y."/>
            <person name="Mitsuda N."/>
            <person name="Ohme-Takagi M."/>
            <person name="Luo Y.B."/>
            <person name="Van de Peer Y."/>
            <person name="Liu Z.J."/>
        </authorList>
    </citation>
    <scope>NUCLEOTIDE SEQUENCE [LARGE SCALE GENOMIC DNA]</scope>
    <source>
        <tissue evidence="2">The whole plant</tissue>
    </source>
</reference>
<evidence type="ECO:0000313" key="2">
    <source>
        <dbReference type="EMBL" id="PKU64992.1"/>
    </source>
</evidence>
<dbReference type="Proteomes" id="UP000233837">
    <property type="component" value="Unassembled WGS sequence"/>
</dbReference>
<evidence type="ECO:0000313" key="3">
    <source>
        <dbReference type="Proteomes" id="UP000233837"/>
    </source>
</evidence>
<feature type="region of interest" description="Disordered" evidence="1">
    <location>
        <begin position="72"/>
        <end position="91"/>
    </location>
</feature>
<organism evidence="2 3">
    <name type="scientific">Dendrobium catenatum</name>
    <dbReference type="NCBI Taxonomy" id="906689"/>
    <lineage>
        <taxon>Eukaryota</taxon>
        <taxon>Viridiplantae</taxon>
        <taxon>Streptophyta</taxon>
        <taxon>Embryophyta</taxon>
        <taxon>Tracheophyta</taxon>
        <taxon>Spermatophyta</taxon>
        <taxon>Magnoliopsida</taxon>
        <taxon>Liliopsida</taxon>
        <taxon>Asparagales</taxon>
        <taxon>Orchidaceae</taxon>
        <taxon>Epidendroideae</taxon>
        <taxon>Malaxideae</taxon>
        <taxon>Dendrobiinae</taxon>
        <taxon>Dendrobium</taxon>
    </lineage>
</organism>
<accession>A0A2I0VNL3</accession>
<protein>
    <submittedName>
        <fullName evidence="2">Uncharacterized protein</fullName>
    </submittedName>
</protein>
<reference evidence="2 3" key="2">
    <citation type="journal article" date="2017" name="Nature">
        <title>The Apostasia genome and the evolution of orchids.</title>
        <authorList>
            <person name="Zhang G.Q."/>
            <person name="Liu K.W."/>
            <person name="Li Z."/>
            <person name="Lohaus R."/>
            <person name="Hsiao Y.Y."/>
            <person name="Niu S.C."/>
            <person name="Wang J.Y."/>
            <person name="Lin Y.C."/>
            <person name="Xu Q."/>
            <person name="Chen L.J."/>
            <person name="Yoshida K."/>
            <person name="Fujiwara S."/>
            <person name="Wang Z.W."/>
            <person name="Zhang Y.Q."/>
            <person name="Mitsuda N."/>
            <person name="Wang M."/>
            <person name="Liu G.H."/>
            <person name="Pecoraro L."/>
            <person name="Huang H.X."/>
            <person name="Xiao X.J."/>
            <person name="Lin M."/>
            <person name="Wu X.Y."/>
            <person name="Wu W.L."/>
            <person name="Chen Y.Y."/>
            <person name="Chang S.B."/>
            <person name="Sakamoto S."/>
            <person name="Ohme-Takagi M."/>
            <person name="Yagi M."/>
            <person name="Zeng S.J."/>
            <person name="Shen C.Y."/>
            <person name="Yeh C.M."/>
            <person name="Luo Y.B."/>
            <person name="Tsai W.C."/>
            <person name="Van de Peer Y."/>
            <person name="Liu Z.J."/>
        </authorList>
    </citation>
    <scope>NUCLEOTIDE SEQUENCE [LARGE SCALE GENOMIC DNA]</scope>
    <source>
        <tissue evidence="2">The whole plant</tissue>
    </source>
</reference>
<evidence type="ECO:0000256" key="1">
    <source>
        <dbReference type="SAM" id="MobiDB-lite"/>
    </source>
</evidence>
<dbReference type="STRING" id="906689.A0A2I0VNL3"/>
<keyword evidence="3" id="KW-1185">Reference proteome</keyword>
<name>A0A2I0VNL3_9ASPA</name>
<dbReference type="Pfam" id="PF03004">
    <property type="entry name" value="Transposase_24"/>
    <property type="match status" value="1"/>
</dbReference>
<dbReference type="InterPro" id="IPR004252">
    <property type="entry name" value="Probable_transposase_24"/>
</dbReference>
<dbReference type="EMBL" id="KZ503378">
    <property type="protein sequence ID" value="PKU64992.1"/>
    <property type="molecule type" value="Genomic_DNA"/>
</dbReference>
<proteinExistence type="predicted"/>
<sequence>MQKDFYWLPQYNEEIRKNFEKCGSTRMRGMFTEIRKSGERPLWIGESVWVELNSAWGSLKYNRITEQNRQNRASDIGGLGSSLFTGGSIPPTEHRRHLKEVLGREPTPVKLHSHTHKRQEDQQWIDEQARKAYVSI</sequence>
<dbReference type="AlphaFoldDB" id="A0A2I0VNL3"/>
<gene>
    <name evidence="2" type="ORF">MA16_Dca004607</name>
</gene>